<sequence>MEVDSMGVRRNDPCFCRSGKKYKKCCMKRAEVVQLQQLREERFEDLKQQFTKQIKEFVSNQISSETMKKIKKDFQDRFQVKMLTNLLNTYFDMWLVYFITFENGKRGVEWFYEENQRYLANDEDQVLKNWMENSPRLLETAAIDENGVMFQDCFTKETFKVSQTKKMEAFAPWQGTIGFIQSFNGVHYIHEVCRFYEPERIRNAKVEINRLMNERNESYKEVIISSYPEILLQLLQHDLKKENETVSIEQFIFSYELSNKEEFLTELFNRNDIIMENWHQNNGVLTWIGDWYCYEDSETAFPVYIAEAFAQLHIKDERLYFDSLSASSSEEFEGWINQFKNVSLLNKEIKKHQIPKQAKALSFSMKANEQTPRSFALFAQSRMLTEDLNEPLNFLNGKTPREMAAAGEVEILDAWLKQHEYNKYVQVKAQFGKVEQTEDVNWMRKELGLPLSPFVTNSKVRNTTFTLFEKVSEAPKNKNDISAEVGTIFKELGFSIEEAEDFYAQDIVEFFKEKTDGKAQSTVKKYCTGLNALVKSLLDYPTECSSWSECSADFWNYLLQYSYLNNNDQVSLNQAKAVLSTVKAFVKWLDERYKTEQVSIFKTVLAQNEQHLYNTIQFFDYYVPFSARRSRAKSAKKGFKVKPELSSFEGKVEGLFKVKQKNGSIIKIETIMNDKADMFEVTIPAEILELVHEEMVVIGSIEEDHSYRWKISDLKRVYLSGARKYM</sequence>
<dbReference type="SUPFAM" id="SSF103642">
    <property type="entry name" value="Sec-C motif"/>
    <property type="match status" value="1"/>
</dbReference>
<accession>A0A366XTG1</accession>
<evidence type="ECO:0000313" key="2">
    <source>
        <dbReference type="Proteomes" id="UP000253314"/>
    </source>
</evidence>
<dbReference type="Proteomes" id="UP000253314">
    <property type="component" value="Unassembled WGS sequence"/>
</dbReference>
<dbReference type="AlphaFoldDB" id="A0A366XTG1"/>
<evidence type="ECO:0008006" key="3">
    <source>
        <dbReference type="Google" id="ProtNLM"/>
    </source>
</evidence>
<organism evidence="1 2">
    <name type="scientific">Bacillus taeanensis</name>
    <dbReference type="NCBI Taxonomy" id="273032"/>
    <lineage>
        <taxon>Bacteria</taxon>
        <taxon>Bacillati</taxon>
        <taxon>Bacillota</taxon>
        <taxon>Bacilli</taxon>
        <taxon>Bacillales</taxon>
        <taxon>Bacillaceae</taxon>
        <taxon>Bacillus</taxon>
    </lineage>
</organism>
<protein>
    <recommendedName>
        <fullName evidence="3">Core-binding (CB) domain-containing protein</fullName>
    </recommendedName>
</protein>
<name>A0A366XTG1_9BACI</name>
<evidence type="ECO:0000313" key="1">
    <source>
        <dbReference type="EMBL" id="RBW68956.1"/>
    </source>
</evidence>
<reference evidence="1 2" key="1">
    <citation type="submission" date="2018-07" db="EMBL/GenBank/DDBJ databases">
        <title>Lottiidibacillus patelloidae gen. nov., sp. nov., isolated from the intestinal tract of a marine limpet and the reclassification of B. taeanensis BH030017T, B. algicola KMM 3737T and B. hwajinpoensis SW-72T as genus Lottiidibacillus.</title>
        <authorList>
            <person name="Liu R."/>
            <person name="Huang Z."/>
        </authorList>
    </citation>
    <scope>NUCLEOTIDE SEQUENCE [LARGE SCALE GENOMIC DNA]</scope>
    <source>
        <strain evidence="1 2">BH030017</strain>
    </source>
</reference>
<proteinExistence type="predicted"/>
<dbReference type="Gene3D" id="3.10.450.50">
    <property type="match status" value="1"/>
</dbReference>
<dbReference type="Pfam" id="PF02810">
    <property type="entry name" value="SEC-C"/>
    <property type="match status" value="1"/>
</dbReference>
<keyword evidence="2" id="KW-1185">Reference proteome</keyword>
<comment type="caution">
    <text evidence="1">The sequence shown here is derived from an EMBL/GenBank/DDBJ whole genome shotgun (WGS) entry which is preliminary data.</text>
</comment>
<dbReference type="EMBL" id="QOCW01000014">
    <property type="protein sequence ID" value="RBW68956.1"/>
    <property type="molecule type" value="Genomic_DNA"/>
</dbReference>
<gene>
    <name evidence="1" type="ORF">DS031_13520</name>
</gene>
<dbReference type="OrthoDB" id="6399948at2"/>
<dbReference type="InterPro" id="IPR004027">
    <property type="entry name" value="SEC_C_motif"/>
</dbReference>